<evidence type="ECO:0000256" key="2">
    <source>
        <dbReference type="ARBA" id="ARBA00008779"/>
    </source>
</evidence>
<keyword evidence="5 9" id="KW-0378">Hydrolase</keyword>
<evidence type="ECO:0000256" key="3">
    <source>
        <dbReference type="ARBA" id="ARBA00022723"/>
    </source>
</evidence>
<comment type="similarity">
    <text evidence="2">Belongs to the sulfatase family.</text>
</comment>
<dbReference type="SUPFAM" id="SSF49899">
    <property type="entry name" value="Concanavalin A-like lectins/glucanases"/>
    <property type="match status" value="1"/>
</dbReference>
<accession>A0A517TUC2</accession>
<keyword evidence="6" id="KW-0106">Calcium</keyword>
<dbReference type="OrthoDB" id="9783154at2"/>
<dbReference type="Gene3D" id="2.60.120.200">
    <property type="match status" value="1"/>
</dbReference>
<feature type="domain" description="Sulfatase N-terminal" evidence="8">
    <location>
        <begin position="56"/>
        <end position="376"/>
    </location>
</feature>
<comment type="cofactor">
    <cofactor evidence="1">
        <name>Ca(2+)</name>
        <dbReference type="ChEBI" id="CHEBI:29108"/>
    </cofactor>
</comment>
<sequence>MQHSLCGERRGGALGESPRTGDLHTPTSPSLARALGLLVALTALGATRLLSAAAPPNFLFVIVDDMSWAGSSVQMDPNIPDSKSDYYQTPRLEQLAGQGMTFSQAYGAGPMCSPSRVSIMTGKSPAQLQTTDVRQGAYITDPQFTNFYNGYPLTPPQPRYTFPGETTIMEALKSYNSSYRGGFIGKYDWQPNGPFEGWDYFKDHCCQTATTTDPSQLVSMTNETIQFMETQVAANRPFFAYVGLEATKLPQQLQTAAFASTVQEFANLPRGTKHNDPYYAAMTKDMDTSVGQLLDRLDTLGIADNTYVIFTSDQGASWDLGNSQTNAPLYGGKGSLWEGGLRVPLFVRGPSVAAGTYSDVPVVLTDLFPTFLDLAGSNQPPAANIEGASLEPILKNGGELPVGQASLQRGFAPNGELFFHYPHYTGRYLPNGQGGYYLQPIAPGNDPRPASAVRDGDYKLVRLYGENGAPDTLLLFNVAANVTESSSASSPLNLAAQFPEKVAQLNAKLDAWLNNVDASLPFDVRDNFEMAWNAATPGTVVNGWRSVNDVDYYDREVWMPYGGVTAVAGTPGASPTRVTAAPFQPGLPKNAMSFDGNDGLTQRFFQVSDSKLPNYLDGDHSATFETWVKFDSLTSQQLVFEAGSSNQGLSLTVGDGDGDSVADEVRFRVLGKAGNQLTVTAPMNSFADPTQDYVQLTTVVNDGAAGRFIELYVNGALMARADGAAGFASLDWDSYFRASMGRLSAPEILYSDTLGAAGGAGPLPFAGGNLTGDVASFKFLNKALTSNEIRTRYNAVLNPVSWGLDQLAGQSAVPIYRPTNLTLGAAESSKLLVMQERNDVLKSAISVDALVTAGSGTIVPSLGSLPQLAAGTAFSSYLLHYDPLGSSGAMQFVTGSVSFDQDIIALLFDGQQLALTDKSLGAIGNYGLTAPRGVTWSNGDYLSIGANQRTLNFSLSTLGSDLLQFRVITNLATTPGPPTDPSPSADADFNDDGVIDAGDLLVWKTAFGMGSGADADGDGDSDGADYLVWQRTFGTTVGSVVESQTTDFNHDGNVDGADLLVWKSAFGNNSAADADGDGDSDGADYLAWQQSAQLVNVSANAASVPEPATGVLIMAAGLGSLHCRRTIRRIA</sequence>
<evidence type="ECO:0000313" key="10">
    <source>
        <dbReference type="Proteomes" id="UP000317909"/>
    </source>
</evidence>
<organism evidence="9 10">
    <name type="scientific">Lacipirellula limnantheis</name>
    <dbReference type="NCBI Taxonomy" id="2528024"/>
    <lineage>
        <taxon>Bacteria</taxon>
        <taxon>Pseudomonadati</taxon>
        <taxon>Planctomycetota</taxon>
        <taxon>Planctomycetia</taxon>
        <taxon>Pirellulales</taxon>
        <taxon>Lacipirellulaceae</taxon>
        <taxon>Lacipirellula</taxon>
    </lineage>
</organism>
<dbReference type="AlphaFoldDB" id="A0A517TUC2"/>
<feature type="compositionally biased region" description="Basic and acidic residues" evidence="7">
    <location>
        <begin position="1"/>
        <end position="11"/>
    </location>
</feature>
<dbReference type="GO" id="GO:0004065">
    <property type="term" value="F:arylsulfatase activity"/>
    <property type="evidence" value="ECO:0007669"/>
    <property type="project" value="TreeGrafter"/>
</dbReference>
<dbReference type="EC" id="3.1.6.6" evidence="9"/>
<feature type="region of interest" description="Disordered" evidence="7">
    <location>
        <begin position="1"/>
        <end position="27"/>
    </location>
</feature>
<dbReference type="EMBL" id="CP036339">
    <property type="protein sequence ID" value="QDT71965.1"/>
    <property type="molecule type" value="Genomic_DNA"/>
</dbReference>
<dbReference type="Gene3D" id="3.30.1120.10">
    <property type="match status" value="1"/>
</dbReference>
<dbReference type="PROSITE" id="PS00523">
    <property type="entry name" value="SULFATASE_1"/>
    <property type="match status" value="1"/>
</dbReference>
<dbReference type="InterPro" id="IPR018247">
    <property type="entry name" value="EF_Hand_1_Ca_BS"/>
</dbReference>
<dbReference type="Pfam" id="PF00884">
    <property type="entry name" value="Sulfatase"/>
    <property type="match status" value="1"/>
</dbReference>
<dbReference type="Pfam" id="PF13385">
    <property type="entry name" value="Laminin_G_3"/>
    <property type="match status" value="1"/>
</dbReference>
<dbReference type="InterPro" id="IPR013320">
    <property type="entry name" value="ConA-like_dom_sf"/>
</dbReference>
<evidence type="ECO:0000256" key="5">
    <source>
        <dbReference type="ARBA" id="ARBA00022801"/>
    </source>
</evidence>
<dbReference type="Proteomes" id="UP000317909">
    <property type="component" value="Chromosome"/>
</dbReference>
<protein>
    <submittedName>
        <fullName evidence="9">Choline-sulfatase</fullName>
        <ecNumber evidence="9">3.1.6.6</ecNumber>
    </submittedName>
</protein>
<dbReference type="InterPro" id="IPR050738">
    <property type="entry name" value="Sulfatase"/>
</dbReference>
<dbReference type="PANTHER" id="PTHR42693:SF42">
    <property type="entry name" value="ARYLSULFATASE G"/>
    <property type="match status" value="1"/>
</dbReference>
<dbReference type="GO" id="GO:0047753">
    <property type="term" value="F:choline-sulfatase activity"/>
    <property type="evidence" value="ECO:0007669"/>
    <property type="project" value="UniProtKB-EC"/>
</dbReference>
<dbReference type="SUPFAM" id="SSF53649">
    <property type="entry name" value="Alkaline phosphatase-like"/>
    <property type="match status" value="1"/>
</dbReference>
<dbReference type="InterPro" id="IPR000917">
    <property type="entry name" value="Sulfatase_N"/>
</dbReference>
<evidence type="ECO:0000256" key="4">
    <source>
        <dbReference type="ARBA" id="ARBA00022729"/>
    </source>
</evidence>
<dbReference type="RefSeq" id="WP_145431575.1">
    <property type="nucleotide sequence ID" value="NZ_CP036339.1"/>
</dbReference>
<evidence type="ECO:0000256" key="1">
    <source>
        <dbReference type="ARBA" id="ARBA00001913"/>
    </source>
</evidence>
<dbReference type="GO" id="GO:0000272">
    <property type="term" value="P:polysaccharide catabolic process"/>
    <property type="evidence" value="ECO:0007669"/>
    <property type="project" value="InterPro"/>
</dbReference>
<dbReference type="Gene3D" id="3.40.720.10">
    <property type="entry name" value="Alkaline Phosphatase, subunit A"/>
    <property type="match status" value="1"/>
</dbReference>
<proteinExistence type="inferred from homology"/>
<keyword evidence="10" id="KW-1185">Reference proteome</keyword>
<dbReference type="GO" id="GO:0046872">
    <property type="term" value="F:metal ion binding"/>
    <property type="evidence" value="ECO:0007669"/>
    <property type="project" value="UniProtKB-KW"/>
</dbReference>
<dbReference type="InterPro" id="IPR017850">
    <property type="entry name" value="Alkaline_phosphatase_core_sf"/>
</dbReference>
<dbReference type="Gene3D" id="1.10.1330.10">
    <property type="entry name" value="Dockerin domain"/>
    <property type="match status" value="1"/>
</dbReference>
<dbReference type="PROSITE" id="PS00018">
    <property type="entry name" value="EF_HAND_1"/>
    <property type="match status" value="2"/>
</dbReference>
<name>A0A517TUC2_9BACT</name>
<evidence type="ECO:0000313" key="9">
    <source>
        <dbReference type="EMBL" id="QDT71965.1"/>
    </source>
</evidence>
<keyword evidence="3" id="KW-0479">Metal-binding</keyword>
<dbReference type="InterPro" id="IPR036439">
    <property type="entry name" value="Dockerin_dom_sf"/>
</dbReference>
<dbReference type="InterPro" id="IPR024607">
    <property type="entry name" value="Sulfatase_CS"/>
</dbReference>
<dbReference type="KEGG" id="llh:I41_11270"/>
<evidence type="ECO:0000256" key="6">
    <source>
        <dbReference type="ARBA" id="ARBA00022837"/>
    </source>
</evidence>
<keyword evidence="4" id="KW-0732">Signal</keyword>
<evidence type="ECO:0000259" key="8">
    <source>
        <dbReference type="Pfam" id="PF00884"/>
    </source>
</evidence>
<reference evidence="9 10" key="1">
    <citation type="submission" date="2019-02" db="EMBL/GenBank/DDBJ databases">
        <title>Deep-cultivation of Planctomycetes and their phenomic and genomic characterization uncovers novel biology.</title>
        <authorList>
            <person name="Wiegand S."/>
            <person name="Jogler M."/>
            <person name="Boedeker C."/>
            <person name="Pinto D."/>
            <person name="Vollmers J."/>
            <person name="Rivas-Marin E."/>
            <person name="Kohn T."/>
            <person name="Peeters S.H."/>
            <person name="Heuer A."/>
            <person name="Rast P."/>
            <person name="Oberbeckmann S."/>
            <person name="Bunk B."/>
            <person name="Jeske O."/>
            <person name="Meyerdierks A."/>
            <person name="Storesund J.E."/>
            <person name="Kallscheuer N."/>
            <person name="Luecker S."/>
            <person name="Lage O.M."/>
            <person name="Pohl T."/>
            <person name="Merkel B.J."/>
            <person name="Hornburger P."/>
            <person name="Mueller R.-W."/>
            <person name="Bruemmer F."/>
            <person name="Labrenz M."/>
            <person name="Spormann A.M."/>
            <person name="Op den Camp H."/>
            <person name="Overmann J."/>
            <person name="Amann R."/>
            <person name="Jetten M.S.M."/>
            <person name="Mascher T."/>
            <person name="Medema M.H."/>
            <person name="Devos D.P."/>
            <person name="Kaster A.-K."/>
            <person name="Ovreas L."/>
            <person name="Rohde M."/>
            <person name="Galperin M.Y."/>
            <person name="Jogler C."/>
        </authorList>
    </citation>
    <scope>NUCLEOTIDE SEQUENCE [LARGE SCALE GENOMIC DNA]</scope>
    <source>
        <strain evidence="9 10">I41</strain>
    </source>
</reference>
<gene>
    <name evidence="9" type="primary">betC_2</name>
    <name evidence="9" type="ORF">I41_11270</name>
</gene>
<evidence type="ECO:0000256" key="7">
    <source>
        <dbReference type="SAM" id="MobiDB-lite"/>
    </source>
</evidence>
<dbReference type="PANTHER" id="PTHR42693">
    <property type="entry name" value="ARYLSULFATASE FAMILY MEMBER"/>
    <property type="match status" value="1"/>
</dbReference>